<evidence type="ECO:0000313" key="2">
    <source>
        <dbReference type="Proteomes" id="UP001497535"/>
    </source>
</evidence>
<keyword evidence="2" id="KW-1185">Reference proteome</keyword>
<comment type="caution">
    <text evidence="1">The sequence shown here is derived from an EMBL/GenBank/DDBJ whole genome shotgun (WGS) entry which is preliminary data.</text>
</comment>
<sequence>MSIKYLSFSPQLGYVLGFANPQHVQNNEIAKYGCDLRGGFSSFAIYAKGLTENMIVGNSLSSLLRIASPFLLYPTPLIFSSLILLLSSFSFFLLPILSSLFFPPPPPSYSSHLL</sequence>
<protein>
    <submittedName>
        <fullName evidence="1">Uncharacterized protein</fullName>
    </submittedName>
</protein>
<organism evidence="1 2">
    <name type="scientific">Meloidogyne enterolobii</name>
    <name type="common">Root-knot nematode worm</name>
    <name type="synonym">Meloidogyne mayaguensis</name>
    <dbReference type="NCBI Taxonomy" id="390850"/>
    <lineage>
        <taxon>Eukaryota</taxon>
        <taxon>Metazoa</taxon>
        <taxon>Ecdysozoa</taxon>
        <taxon>Nematoda</taxon>
        <taxon>Chromadorea</taxon>
        <taxon>Rhabditida</taxon>
        <taxon>Tylenchina</taxon>
        <taxon>Tylenchomorpha</taxon>
        <taxon>Tylenchoidea</taxon>
        <taxon>Meloidogynidae</taxon>
        <taxon>Meloidogyninae</taxon>
        <taxon>Meloidogyne</taxon>
    </lineage>
</organism>
<reference evidence="1" key="1">
    <citation type="submission" date="2023-11" db="EMBL/GenBank/DDBJ databases">
        <authorList>
            <person name="Poullet M."/>
        </authorList>
    </citation>
    <scope>NUCLEOTIDE SEQUENCE</scope>
    <source>
        <strain evidence="1">E1834</strain>
    </source>
</reference>
<dbReference type="Proteomes" id="UP001497535">
    <property type="component" value="Unassembled WGS sequence"/>
</dbReference>
<name>A0ACB0XX60_MELEN</name>
<dbReference type="EMBL" id="CAVMJV010000003">
    <property type="protein sequence ID" value="CAK5021550.1"/>
    <property type="molecule type" value="Genomic_DNA"/>
</dbReference>
<proteinExistence type="predicted"/>
<gene>
    <name evidence="1" type="ORF">MENTE1834_LOCUS4770</name>
</gene>
<accession>A0ACB0XX60</accession>
<evidence type="ECO:0000313" key="1">
    <source>
        <dbReference type="EMBL" id="CAK5021550.1"/>
    </source>
</evidence>